<comment type="function">
    <text evidence="3">Catalyzes the conversion of S-adenosyl-L-methionine (SAM) to carboxy-S-adenosyl-L-methionine (Cx-SAM).</text>
</comment>
<dbReference type="Pfam" id="PF13649">
    <property type="entry name" value="Methyltransf_25"/>
    <property type="match status" value="1"/>
</dbReference>
<dbReference type="GO" id="GO:0016743">
    <property type="term" value="F:carboxyl- or carbamoyltransferase activity"/>
    <property type="evidence" value="ECO:0007669"/>
    <property type="project" value="UniProtKB-UniRule"/>
</dbReference>
<feature type="binding site" evidence="3 4">
    <location>
        <position position="42"/>
    </location>
    <ligand>
        <name>S-adenosyl-L-methionine</name>
        <dbReference type="ChEBI" id="CHEBI:59789"/>
    </ligand>
</feature>
<evidence type="ECO:0000256" key="4">
    <source>
        <dbReference type="PIRSR" id="PIRSR006325-1"/>
    </source>
</evidence>
<dbReference type="Proteomes" id="UP000094769">
    <property type="component" value="Unassembled WGS sequence"/>
</dbReference>
<comment type="similarity">
    <text evidence="3">Belongs to the class I-like SAM-binding methyltransferase superfamily. Cx-SAM synthase family.</text>
</comment>
<dbReference type="RefSeq" id="WP_069126091.1">
    <property type="nucleotide sequence ID" value="NZ_MARB01000015.1"/>
</dbReference>
<dbReference type="EMBL" id="MARB01000015">
    <property type="protein sequence ID" value="ODJ86961.1"/>
    <property type="molecule type" value="Genomic_DNA"/>
</dbReference>
<sequence length="245" mass="27039">MADDSNKDRLYADARELVPDFVFDDRVARVFPDMINRSVPGYGTIINMIGTLAAQYVKDGSYCYDLGCSLGAASMAIHSAIEAVDVTLVGVDNSPAMLARAKANLVQCRSDPAIELICADIRDVTIQQASMVVLNFTLQFLPAEERTRILKKIHHGMLPDGLLVLSEKIVVANDTAQQLFTQMHHGFKKAQGYSDLEISQKRSALEDVLIPESLACHVERLKAVGFSTVEVWFQCFNFVSLLAIK</sequence>
<proteinExistence type="inferred from homology"/>
<name>A0A7Z0VKG7_9GAMM</name>
<dbReference type="Gene3D" id="3.40.50.150">
    <property type="entry name" value="Vaccinia Virus protein VP39"/>
    <property type="match status" value="1"/>
</dbReference>
<dbReference type="GO" id="GO:1904047">
    <property type="term" value="F:S-adenosyl-L-methionine binding"/>
    <property type="evidence" value="ECO:0007669"/>
    <property type="project" value="UniProtKB-UniRule"/>
</dbReference>
<dbReference type="NCBIfam" id="TIGR00740">
    <property type="entry name" value="carboxy-S-adenosyl-L-methionine synthase CmoA"/>
    <property type="match status" value="1"/>
</dbReference>
<reference evidence="6 7" key="1">
    <citation type="submission" date="2016-06" db="EMBL/GenBank/DDBJ databases">
        <title>Genome sequence of endosymbiont of Candidatus Endolucinida thiodiazotropha.</title>
        <authorList>
            <person name="Poehlein A."/>
            <person name="Koenig S."/>
            <person name="Heiden S.E."/>
            <person name="Thuermer A."/>
            <person name="Voget S."/>
            <person name="Daniel R."/>
            <person name="Markert S."/>
            <person name="Gros O."/>
            <person name="Schweder T."/>
        </authorList>
    </citation>
    <scope>NUCLEOTIDE SEQUENCE [LARGE SCALE GENOMIC DNA]</scope>
    <source>
        <strain evidence="6 7">COS</strain>
    </source>
</reference>
<evidence type="ECO:0000256" key="2">
    <source>
        <dbReference type="ARBA" id="ARBA00022691"/>
    </source>
</evidence>
<keyword evidence="7" id="KW-1185">Reference proteome</keyword>
<dbReference type="GO" id="GO:0002098">
    <property type="term" value="P:tRNA wobble uridine modification"/>
    <property type="evidence" value="ECO:0007669"/>
    <property type="project" value="InterPro"/>
</dbReference>
<organism evidence="6 7">
    <name type="scientific">Candidatus Thiodiazotropha endolucinida</name>
    <dbReference type="NCBI Taxonomy" id="1655433"/>
    <lineage>
        <taxon>Bacteria</taxon>
        <taxon>Pseudomonadati</taxon>
        <taxon>Pseudomonadota</taxon>
        <taxon>Gammaproteobacteria</taxon>
        <taxon>Chromatiales</taxon>
        <taxon>Sedimenticolaceae</taxon>
        <taxon>Candidatus Thiodiazotropha</taxon>
    </lineage>
</organism>
<dbReference type="CDD" id="cd02440">
    <property type="entry name" value="AdoMet_MTases"/>
    <property type="match status" value="1"/>
</dbReference>
<keyword evidence="6" id="KW-0489">Methyltransferase</keyword>
<feature type="binding site" evidence="3 4">
    <location>
        <position position="135"/>
    </location>
    <ligand>
        <name>S-adenosyl-L-methionine</name>
        <dbReference type="ChEBI" id="CHEBI:59789"/>
    </ligand>
</feature>
<dbReference type="AlphaFoldDB" id="A0A7Z0VKG7"/>
<feature type="binding site" evidence="3 4">
    <location>
        <begin position="120"/>
        <end position="121"/>
    </location>
    <ligand>
        <name>S-adenosyl-L-methionine</name>
        <dbReference type="ChEBI" id="CHEBI:59789"/>
    </ligand>
</feature>
<gene>
    <name evidence="3 6" type="primary">cmoA</name>
    <name evidence="6" type="ORF">CODIS_27100</name>
</gene>
<accession>A0A7Z0VKG7</accession>
<evidence type="ECO:0000313" key="6">
    <source>
        <dbReference type="EMBL" id="ODJ86961.1"/>
    </source>
</evidence>
<keyword evidence="1 3" id="KW-0808">Transferase</keyword>
<protein>
    <recommendedName>
        <fullName evidence="3">Carboxy-S-adenosyl-L-methionine synthase</fullName>
        <shortName evidence="3">Cx-SAM synthase</shortName>
        <ecNumber evidence="3">2.1.3.-</ecNumber>
    </recommendedName>
</protein>
<evidence type="ECO:0000313" key="7">
    <source>
        <dbReference type="Proteomes" id="UP000094769"/>
    </source>
</evidence>
<dbReference type="PANTHER" id="PTHR43861:SF2">
    <property type="entry name" value="CARBOXY-S-ADENOSYL-L-METHIONINE SYNTHASE"/>
    <property type="match status" value="1"/>
</dbReference>
<comment type="subunit">
    <text evidence="3">Homodimer.</text>
</comment>
<dbReference type="CDD" id="cd00130">
    <property type="entry name" value="PAS"/>
    <property type="match status" value="1"/>
</dbReference>
<evidence type="ECO:0000259" key="5">
    <source>
        <dbReference type="Pfam" id="PF13649"/>
    </source>
</evidence>
<evidence type="ECO:0000256" key="1">
    <source>
        <dbReference type="ARBA" id="ARBA00022679"/>
    </source>
</evidence>
<feature type="domain" description="Methyltransferase" evidence="5">
    <location>
        <begin position="65"/>
        <end position="161"/>
    </location>
</feature>
<feature type="binding site" evidence="3 4">
    <location>
        <begin position="67"/>
        <end position="69"/>
    </location>
    <ligand>
        <name>S-adenosyl-L-methionine</name>
        <dbReference type="ChEBI" id="CHEBI:59789"/>
    </ligand>
</feature>
<dbReference type="InterPro" id="IPR041698">
    <property type="entry name" value="Methyltransf_25"/>
</dbReference>
<evidence type="ECO:0000256" key="3">
    <source>
        <dbReference type="HAMAP-Rule" id="MF_01589"/>
    </source>
</evidence>
<dbReference type="PIRSF" id="PIRSF006325">
    <property type="entry name" value="MeTrfase_bac"/>
    <property type="match status" value="1"/>
</dbReference>
<dbReference type="InterPro" id="IPR000014">
    <property type="entry name" value="PAS"/>
</dbReference>
<dbReference type="InterPro" id="IPR029063">
    <property type="entry name" value="SAM-dependent_MTases_sf"/>
</dbReference>
<feature type="binding site" evidence="3 4">
    <location>
        <begin position="92"/>
        <end position="93"/>
    </location>
    <ligand>
        <name>S-adenosyl-L-methionine</name>
        <dbReference type="ChEBI" id="CHEBI:59789"/>
    </ligand>
</feature>
<dbReference type="GO" id="GO:0032259">
    <property type="term" value="P:methylation"/>
    <property type="evidence" value="ECO:0007669"/>
    <property type="project" value="UniProtKB-KW"/>
</dbReference>
<comment type="catalytic activity">
    <reaction evidence="3">
        <text>prephenate + S-adenosyl-L-methionine = carboxy-S-adenosyl-L-methionine + 3-phenylpyruvate + H2O</text>
        <dbReference type="Rhea" id="RHEA:51692"/>
        <dbReference type="ChEBI" id="CHEBI:15377"/>
        <dbReference type="ChEBI" id="CHEBI:18005"/>
        <dbReference type="ChEBI" id="CHEBI:29934"/>
        <dbReference type="ChEBI" id="CHEBI:59789"/>
        <dbReference type="ChEBI" id="CHEBI:134278"/>
    </reaction>
</comment>
<comment type="caution">
    <text evidence="6">The sequence shown here is derived from an EMBL/GenBank/DDBJ whole genome shotgun (WGS) entry which is preliminary data.</text>
</comment>
<dbReference type="SUPFAM" id="SSF53335">
    <property type="entry name" value="S-adenosyl-L-methionine-dependent methyltransferases"/>
    <property type="match status" value="1"/>
</dbReference>
<feature type="binding site" evidence="3">
    <location>
        <position position="202"/>
    </location>
    <ligand>
        <name>S-adenosyl-L-methionine</name>
        <dbReference type="ChEBI" id="CHEBI:59789"/>
    </ligand>
</feature>
<dbReference type="OrthoDB" id="9779941at2"/>
<dbReference type="HAMAP" id="MF_01589">
    <property type="entry name" value="Cx_SAM_synthase"/>
    <property type="match status" value="1"/>
</dbReference>
<dbReference type="PANTHER" id="PTHR43861">
    <property type="entry name" value="TRANS-ACONITATE 2-METHYLTRANSFERASE-RELATED"/>
    <property type="match status" value="1"/>
</dbReference>
<dbReference type="EC" id="2.1.3.-" evidence="3"/>
<dbReference type="InterPro" id="IPR005271">
    <property type="entry name" value="CmoA"/>
</dbReference>
<dbReference type="GO" id="GO:0008168">
    <property type="term" value="F:methyltransferase activity"/>
    <property type="evidence" value="ECO:0007669"/>
    <property type="project" value="UniProtKB-KW"/>
</dbReference>
<keyword evidence="2 3" id="KW-0949">S-adenosyl-L-methionine</keyword>